<gene>
    <name evidence="5" type="primary">nuoN</name>
    <name evidence="8" type="ORF">SERN_0602</name>
</gene>
<dbReference type="RefSeq" id="WP_135848618.1">
    <property type="nucleotide sequence ID" value="NZ_RHPJ01000001.1"/>
</dbReference>
<feature type="transmembrane region" description="Helical" evidence="5">
    <location>
        <begin position="192"/>
        <end position="217"/>
    </location>
</feature>
<feature type="transmembrane region" description="Helical" evidence="5">
    <location>
        <begin position="443"/>
        <end position="471"/>
    </location>
</feature>
<comment type="subunit">
    <text evidence="5">NDH-1 is composed of 14 different subunits. Subunits NuoA, H, J, K, L, M, N constitute the membrane sector of the complex.</text>
</comment>
<feature type="transmembrane region" description="Helical" evidence="5">
    <location>
        <begin position="332"/>
        <end position="352"/>
    </location>
</feature>
<evidence type="ECO:0000256" key="1">
    <source>
        <dbReference type="ARBA" id="ARBA00004127"/>
    </source>
</evidence>
<comment type="subcellular location">
    <subcellularLocation>
        <location evidence="5">Cell membrane</location>
        <topology evidence="5">Multi-pass membrane protein</topology>
    </subcellularLocation>
    <subcellularLocation>
        <location evidence="1">Endomembrane system</location>
        <topology evidence="1">Multi-pass membrane protein</topology>
    </subcellularLocation>
    <subcellularLocation>
        <location evidence="6">Membrane</location>
        <topology evidence="6">Multi-pass membrane protein</topology>
    </subcellularLocation>
</comment>
<reference evidence="8 9" key="1">
    <citation type="submission" date="2018-11" db="EMBL/GenBank/DDBJ databases">
        <title>Complete genome sequencing of the Actinobacteria Serinibacter sp. K3-2.</title>
        <authorList>
            <person name="Rakitin A.L."/>
            <person name="Beletsky A.V."/>
            <person name="Mardanov A.V."/>
            <person name="Ravin N.V."/>
            <person name="Gromova A.S."/>
            <person name="Filippova S.N."/>
            <person name="Gal'Chenko V.F."/>
        </authorList>
    </citation>
    <scope>NUCLEOTIDE SEQUENCE [LARGE SCALE GENOMIC DNA]</scope>
    <source>
        <strain evidence="8 9">K3-2</strain>
    </source>
</reference>
<feature type="transmembrane region" description="Helical" evidence="5">
    <location>
        <begin position="12"/>
        <end position="34"/>
    </location>
</feature>
<keyword evidence="9" id="KW-1185">Reference proteome</keyword>
<keyword evidence="5" id="KW-1278">Translocase</keyword>
<keyword evidence="5" id="KW-1003">Cell membrane</keyword>
<dbReference type="GO" id="GO:0042773">
    <property type="term" value="P:ATP synthesis coupled electron transport"/>
    <property type="evidence" value="ECO:0007669"/>
    <property type="project" value="InterPro"/>
</dbReference>
<feature type="transmembrane region" description="Helical" evidence="5">
    <location>
        <begin position="358"/>
        <end position="380"/>
    </location>
</feature>
<sequence>MTTFQPPVIDWAALTPVLVIVGAGVLGVLVAAFAPAARRRSIQVVVALLAPLAALGAVAWRWSEVVGGGESTFVAGQLAEDGFGLAAQMILLVIALVGFAVLASRLPGGEDAFTPQGASAPGSAYEEAARKAGLEQTEVYPLALFSLAGMLVFTMANDLLVLFVALEVLSLPLYVLTALARRRRVLSQEAALKYFLLGAFSSAIFLFGVALLFGYSASLTYADIGTAATASVGMDGMAVVGLLMVLTGLLFKVGAVPFHAWVPDVYQGAPTPVTGFMAAATKTAAFAAIARLLYVAAPGFAWDVEPALWVVAIASMLVGTVLAIVQTDIKRTLAYSSVAHAGFALVAIVSLPEGGPDALLFYLLAYSFATVGAFAVVTLVRERDDAGNVTGEATHLSQWAGLGRRSPVLAAAMALFLLSFAGIPLTAGFLGKFTAFVAAADGGAWPLVAVAVLASIAAAFFYVRVIVLMFFTRPEESDEPQRQRAQAVAPGALTRVALVVCAAGTLVLGVWPTPVLDLLAQAARFVV</sequence>
<dbReference type="GO" id="GO:0005886">
    <property type="term" value="C:plasma membrane"/>
    <property type="evidence" value="ECO:0007669"/>
    <property type="project" value="UniProtKB-SubCell"/>
</dbReference>
<feature type="transmembrane region" description="Helical" evidence="5">
    <location>
        <begin position="41"/>
        <end position="62"/>
    </location>
</feature>
<evidence type="ECO:0000256" key="2">
    <source>
        <dbReference type="ARBA" id="ARBA00022692"/>
    </source>
</evidence>
<comment type="similarity">
    <text evidence="5">Belongs to the complex I subunit 2 family.</text>
</comment>
<evidence type="ECO:0000256" key="6">
    <source>
        <dbReference type="RuleBase" id="RU000320"/>
    </source>
</evidence>
<feature type="transmembrane region" description="Helical" evidence="5">
    <location>
        <begin position="82"/>
        <end position="103"/>
    </location>
</feature>
<dbReference type="GO" id="GO:0008137">
    <property type="term" value="F:NADH dehydrogenase (ubiquinone) activity"/>
    <property type="evidence" value="ECO:0007669"/>
    <property type="project" value="InterPro"/>
</dbReference>
<evidence type="ECO:0000259" key="7">
    <source>
        <dbReference type="Pfam" id="PF00361"/>
    </source>
</evidence>
<comment type="catalytic activity">
    <reaction evidence="5">
        <text>a quinone + NADH + 5 H(+)(in) = a quinol + NAD(+) + 4 H(+)(out)</text>
        <dbReference type="Rhea" id="RHEA:57888"/>
        <dbReference type="ChEBI" id="CHEBI:15378"/>
        <dbReference type="ChEBI" id="CHEBI:24646"/>
        <dbReference type="ChEBI" id="CHEBI:57540"/>
        <dbReference type="ChEBI" id="CHEBI:57945"/>
        <dbReference type="ChEBI" id="CHEBI:132124"/>
    </reaction>
</comment>
<dbReference type="InterPro" id="IPR001750">
    <property type="entry name" value="ND/Mrp_TM"/>
</dbReference>
<dbReference type="NCBIfam" id="NF004441">
    <property type="entry name" value="PRK05777.1-4"/>
    <property type="match status" value="1"/>
</dbReference>
<evidence type="ECO:0000313" key="9">
    <source>
        <dbReference type="Proteomes" id="UP000297318"/>
    </source>
</evidence>
<dbReference type="Pfam" id="PF00361">
    <property type="entry name" value="Proton_antipo_M"/>
    <property type="match status" value="1"/>
</dbReference>
<keyword evidence="5" id="KW-0520">NAD</keyword>
<comment type="caution">
    <text evidence="8">The sequence shown here is derived from an EMBL/GenBank/DDBJ whole genome shotgun (WGS) entry which is preliminary data.</text>
</comment>
<dbReference type="GO" id="GO:0048038">
    <property type="term" value="F:quinone binding"/>
    <property type="evidence" value="ECO:0007669"/>
    <property type="project" value="UniProtKB-KW"/>
</dbReference>
<dbReference type="GO" id="GO:0012505">
    <property type="term" value="C:endomembrane system"/>
    <property type="evidence" value="ECO:0007669"/>
    <property type="project" value="UniProtKB-SubCell"/>
</dbReference>
<feature type="transmembrane region" description="Helical" evidence="5">
    <location>
        <begin position="139"/>
        <end position="156"/>
    </location>
</feature>
<keyword evidence="5" id="KW-0874">Quinone</keyword>
<dbReference type="EC" id="7.1.1.-" evidence="5"/>
<keyword evidence="5" id="KW-0813">Transport</keyword>
<evidence type="ECO:0000256" key="5">
    <source>
        <dbReference type="HAMAP-Rule" id="MF_00445"/>
    </source>
</evidence>
<dbReference type="AlphaFoldDB" id="A0A4Z1E544"/>
<evidence type="ECO:0000256" key="4">
    <source>
        <dbReference type="ARBA" id="ARBA00023136"/>
    </source>
</evidence>
<evidence type="ECO:0000313" key="8">
    <source>
        <dbReference type="EMBL" id="TGO06410.1"/>
    </source>
</evidence>
<dbReference type="NCBIfam" id="TIGR01770">
    <property type="entry name" value="NDH_I_N"/>
    <property type="match status" value="1"/>
</dbReference>
<accession>A0A4Z1E544</accession>
<keyword evidence="3 5" id="KW-1133">Transmembrane helix</keyword>
<feature type="transmembrane region" description="Helical" evidence="5">
    <location>
        <begin position="162"/>
        <end position="180"/>
    </location>
</feature>
<dbReference type="HAMAP" id="MF_00445">
    <property type="entry name" value="NDH1_NuoN_1"/>
    <property type="match status" value="1"/>
</dbReference>
<feature type="transmembrane region" description="Helical" evidence="5">
    <location>
        <begin position="273"/>
        <end position="294"/>
    </location>
</feature>
<proteinExistence type="inferred from homology"/>
<name>A0A4Z1E544_9MICO</name>
<dbReference type="InterPro" id="IPR010096">
    <property type="entry name" value="NADH-Q_OxRdtase_suN/2"/>
</dbReference>
<dbReference type="OrthoDB" id="9811718at2"/>
<dbReference type="Proteomes" id="UP000297318">
    <property type="component" value="Unassembled WGS sequence"/>
</dbReference>
<keyword evidence="2 5" id="KW-0812">Transmembrane</keyword>
<feature type="transmembrane region" description="Helical" evidence="5">
    <location>
        <begin position="306"/>
        <end position="325"/>
    </location>
</feature>
<feature type="transmembrane region" description="Helical" evidence="5">
    <location>
        <begin position="237"/>
        <end position="261"/>
    </location>
</feature>
<feature type="domain" description="NADH:quinone oxidoreductase/Mrp antiporter transmembrane" evidence="7">
    <location>
        <begin position="156"/>
        <end position="455"/>
    </location>
</feature>
<dbReference type="EMBL" id="RHPJ01000001">
    <property type="protein sequence ID" value="TGO06410.1"/>
    <property type="molecule type" value="Genomic_DNA"/>
</dbReference>
<evidence type="ECO:0000256" key="3">
    <source>
        <dbReference type="ARBA" id="ARBA00022989"/>
    </source>
</evidence>
<keyword evidence="8" id="KW-0830">Ubiquinone</keyword>
<keyword evidence="4 5" id="KW-0472">Membrane</keyword>
<feature type="transmembrane region" description="Helical" evidence="5">
    <location>
        <begin position="408"/>
        <end position="431"/>
    </location>
</feature>
<feature type="transmembrane region" description="Helical" evidence="5">
    <location>
        <begin position="492"/>
        <end position="511"/>
    </location>
</feature>
<dbReference type="PANTHER" id="PTHR22773">
    <property type="entry name" value="NADH DEHYDROGENASE"/>
    <property type="match status" value="1"/>
</dbReference>
<comment type="function">
    <text evidence="5">NDH-1 shuttles electrons from NADH, via FMN and iron-sulfur (Fe-S) centers, to quinones in the respiratory chain. The immediate electron acceptor for the enzyme in this species is believed to be a menaquinone. Couples the redox reaction to proton translocation (for every two electrons transferred, four hydrogen ions are translocated across the cytoplasmic membrane), and thus conserves the redox energy in a proton gradient.</text>
</comment>
<protein>
    <recommendedName>
        <fullName evidence="5">NADH-quinone oxidoreductase subunit N</fullName>
        <ecNumber evidence="5">7.1.1.-</ecNumber>
    </recommendedName>
    <alternativeName>
        <fullName evidence="5">NADH dehydrogenase I subunit N</fullName>
    </alternativeName>
    <alternativeName>
        <fullName evidence="5">NDH-1 subunit N</fullName>
    </alternativeName>
</protein>
<organism evidence="8 9">
    <name type="scientific">Serinibacter arcticus</name>
    <dbReference type="NCBI Taxonomy" id="1655435"/>
    <lineage>
        <taxon>Bacteria</taxon>
        <taxon>Bacillati</taxon>
        <taxon>Actinomycetota</taxon>
        <taxon>Actinomycetes</taxon>
        <taxon>Micrococcales</taxon>
        <taxon>Beutenbergiaceae</taxon>
        <taxon>Serinibacter</taxon>
    </lineage>
</organism>
<dbReference type="GO" id="GO:0050136">
    <property type="term" value="F:NADH dehydrogenase (quinone) (non-electrogenic) activity"/>
    <property type="evidence" value="ECO:0007669"/>
    <property type="project" value="UniProtKB-UniRule"/>
</dbReference>